<evidence type="ECO:0000256" key="1">
    <source>
        <dbReference type="SAM" id="SignalP"/>
    </source>
</evidence>
<reference evidence="2 3" key="1">
    <citation type="submission" date="2023-11" db="EMBL/GenBank/DDBJ databases">
        <title>A Novel Polar Bacteriovorax (B. antarcticus) Isolated from the Biocrust in Antarctica.</title>
        <authorList>
            <person name="Mun W."/>
            <person name="Choi S.Y."/>
            <person name="Mitchell R.J."/>
        </authorList>
    </citation>
    <scope>NUCLEOTIDE SEQUENCE [LARGE SCALE GENOMIC DNA]</scope>
    <source>
        <strain evidence="2 3">PP10</strain>
    </source>
</reference>
<evidence type="ECO:0000313" key="3">
    <source>
        <dbReference type="Proteomes" id="UP001302274"/>
    </source>
</evidence>
<keyword evidence="3" id="KW-1185">Reference proteome</keyword>
<comment type="caution">
    <text evidence="2">The sequence shown here is derived from an EMBL/GenBank/DDBJ whole genome shotgun (WGS) entry which is preliminary data.</text>
</comment>
<protein>
    <submittedName>
        <fullName evidence="2">Uncharacterized protein</fullName>
    </submittedName>
</protein>
<dbReference type="RefSeq" id="WP_323574636.1">
    <property type="nucleotide sequence ID" value="NZ_JAYGJQ010000001.1"/>
</dbReference>
<keyword evidence="1" id="KW-0732">Signal</keyword>
<name>A0ABU5VRX2_9BACT</name>
<proteinExistence type="predicted"/>
<organism evidence="2 3">
    <name type="scientific">Bacteriovorax antarcticus</name>
    <dbReference type="NCBI Taxonomy" id="3088717"/>
    <lineage>
        <taxon>Bacteria</taxon>
        <taxon>Pseudomonadati</taxon>
        <taxon>Bdellovibrionota</taxon>
        <taxon>Bacteriovoracia</taxon>
        <taxon>Bacteriovoracales</taxon>
        <taxon>Bacteriovoracaceae</taxon>
        <taxon>Bacteriovorax</taxon>
    </lineage>
</organism>
<gene>
    <name evidence="2" type="ORF">SHI21_03000</name>
</gene>
<evidence type="ECO:0000313" key="2">
    <source>
        <dbReference type="EMBL" id="MEA9355148.1"/>
    </source>
</evidence>
<dbReference type="EMBL" id="JAYGJQ010000001">
    <property type="protein sequence ID" value="MEA9355148.1"/>
    <property type="molecule type" value="Genomic_DNA"/>
</dbReference>
<feature type="chain" id="PRO_5046001307" evidence="1">
    <location>
        <begin position="22"/>
        <end position="188"/>
    </location>
</feature>
<accession>A0ABU5VRX2</accession>
<sequence>MKRILHISIFIFFTMISNAFSKETGLTIYNSTSNDPDEYKTVYIVLRQAPKKIELYVCYGKYTGDMNDSYTAEKYFKKTVSSKKCFDVKATKSKIVAANNNVRYIYSSMHVMDLTGSYPNSPPGFITSATTYTIDANDDLGKASGSENIMMLNTYIKHDNLDNPTIASNRFTYNISANVIIQFPEIKK</sequence>
<feature type="signal peptide" evidence="1">
    <location>
        <begin position="1"/>
        <end position="21"/>
    </location>
</feature>
<dbReference type="Proteomes" id="UP001302274">
    <property type="component" value="Unassembled WGS sequence"/>
</dbReference>